<comment type="caution">
    <text evidence="1">The sequence shown here is derived from an EMBL/GenBank/DDBJ whole genome shotgun (WGS) entry which is preliminary data.</text>
</comment>
<dbReference type="AlphaFoldDB" id="A0A099W4P5"/>
<organism evidence="1 2">
    <name type="scientific">Listeria booriae</name>
    <dbReference type="NCBI Taxonomy" id="1552123"/>
    <lineage>
        <taxon>Bacteria</taxon>
        <taxon>Bacillati</taxon>
        <taxon>Bacillota</taxon>
        <taxon>Bacilli</taxon>
        <taxon>Bacillales</taxon>
        <taxon>Listeriaceae</taxon>
        <taxon>Listeria</taxon>
    </lineage>
</organism>
<evidence type="ECO:0000313" key="2">
    <source>
        <dbReference type="Proteomes" id="UP000029844"/>
    </source>
</evidence>
<dbReference type="Proteomes" id="UP000029844">
    <property type="component" value="Unassembled WGS sequence"/>
</dbReference>
<protein>
    <submittedName>
        <fullName evidence="1">Uncharacterized protein</fullName>
    </submittedName>
</protein>
<sequence length="66" mass="7818">MFEGEYFGILFWKGGLWVVWSSSYLGASYTYNNTIKRGEIRHILKNFFISEFFDLMLVLKHDKCGL</sequence>
<dbReference type="EMBL" id="JNFA01000025">
    <property type="protein sequence ID" value="KGL39751.1"/>
    <property type="molecule type" value="Genomic_DNA"/>
</dbReference>
<gene>
    <name evidence="1" type="ORF">EP57_11860</name>
</gene>
<reference evidence="1 2" key="1">
    <citation type="submission" date="2014-05" db="EMBL/GenBank/DDBJ databases">
        <title>Novel Listeriaceae from food processing environments.</title>
        <authorList>
            <person name="den Bakker H.C."/>
        </authorList>
    </citation>
    <scope>NUCLEOTIDE SEQUENCE [LARGE SCALE GENOMIC DNA]</scope>
    <source>
        <strain evidence="1 2">FSL A5-0281</strain>
    </source>
</reference>
<accession>A0A099W4P5</accession>
<keyword evidence="2" id="KW-1185">Reference proteome</keyword>
<evidence type="ECO:0000313" key="1">
    <source>
        <dbReference type="EMBL" id="KGL39751.1"/>
    </source>
</evidence>
<proteinExistence type="predicted"/>
<name>A0A099W4P5_9LIST</name>